<feature type="transmembrane region" description="Helical" evidence="7">
    <location>
        <begin position="452"/>
        <end position="479"/>
    </location>
</feature>
<feature type="transmembrane region" description="Helical" evidence="7">
    <location>
        <begin position="325"/>
        <end position="344"/>
    </location>
</feature>
<keyword evidence="6 7" id="KW-0472">Membrane</keyword>
<gene>
    <name evidence="9" type="ORF">GCM10007108_14150</name>
</gene>
<feature type="transmembrane region" description="Helical" evidence="7">
    <location>
        <begin position="673"/>
        <end position="693"/>
    </location>
</feature>
<reference evidence="9" key="2">
    <citation type="submission" date="2022-09" db="EMBL/GenBank/DDBJ databases">
        <authorList>
            <person name="Sun Q."/>
            <person name="Ohkuma M."/>
        </authorList>
    </citation>
    <scope>NUCLEOTIDE SEQUENCE</scope>
    <source>
        <strain evidence="9">JCM 13583</strain>
    </source>
</reference>
<protein>
    <submittedName>
        <fullName evidence="9">Antibiotic transport-associated protein</fullName>
    </submittedName>
</protein>
<organism evidence="9 10">
    <name type="scientific">Thermogymnomonas acidicola</name>
    <dbReference type="NCBI Taxonomy" id="399579"/>
    <lineage>
        <taxon>Archaea</taxon>
        <taxon>Methanobacteriati</taxon>
        <taxon>Thermoplasmatota</taxon>
        <taxon>Thermoplasmata</taxon>
        <taxon>Thermoplasmatales</taxon>
        <taxon>Thermogymnomonas</taxon>
    </lineage>
</organism>
<sequence>MLAITPAVLDSSHYINYSNQVVVNSKSESAQAQRIISSDVSNNSSLIVVIQESSWSSVWANSTAQRVLQLQSALQASGVPHYSHSTSVYSAYASLIDKYLSGKALSLIKETYGEVQSNSNYLFTFPHTFYTEWSKYGFSNSSISLAAKASGFNGNNSYEAAFLQNLNMTAGMPGQRIEEAVSISLVKNYINDSLVPELTVFNYTSVRALSEVTSGIISEAYGFNLDWQYIESAVSSSDPGYFFVTHFGLSGIPSFLNSTYDASNITLLYVVFSTPSGKDVQGSETASEAAYSKVNAIVRGYFDNAIVTGNGAIAYETNQQTAKSGFIFGLLFIFLAISILFALWSWKSAVLVFIFSGISLLLGMASEFLAGLIFHSVSFIVNYTLEAVLLGISADYLLFILSRFREELRAGRSEQEAIETAAKESGKSILVSGLTVALSLFTFYFIPGFRDWGFVLFVAVLSTVALETLLLPPVASIFGKRLFIQGKLRPASVEDTRKSAFYRISDRSIGKRYAVIAAVMLIGTAGAYGFFHVPTTYNFNTGLPESLPAVRGLNLIQSDFGASQIYPVYVIVNLSSLPDPESALHSYAQMLLSVPGIARGYGPYLNGTEVSSGSNYSQFVIGHRYALYTLYLSSSPYSQSAIDTVKEIRSERSLIVGGLTSSIIDQQAQNSKIYSELEALIVVVIGLVIGLSFRTWKYPLVSLTGVLFSVSWSTLILYAVSRYLLHEALIYLIPVILFLILFSLGSDYTVFIISRINENRRSLGLRESINRGIASSGRTVSTLGIILAVSLGSLSAIPVPFLQQLGISFIISLLLDTFLIRTVYFPAMISALYRRQEN</sequence>
<evidence type="ECO:0000259" key="8">
    <source>
        <dbReference type="PROSITE" id="PS50156"/>
    </source>
</evidence>
<feature type="transmembrane region" description="Helical" evidence="7">
    <location>
        <begin position="807"/>
        <end position="833"/>
    </location>
</feature>
<evidence type="ECO:0000256" key="2">
    <source>
        <dbReference type="ARBA" id="ARBA00010157"/>
    </source>
</evidence>
<feature type="transmembrane region" description="Helical" evidence="7">
    <location>
        <begin position="351"/>
        <end position="374"/>
    </location>
</feature>
<dbReference type="Gene3D" id="1.20.1640.10">
    <property type="entry name" value="Multidrug efflux transporter AcrB transmembrane domain"/>
    <property type="match status" value="2"/>
</dbReference>
<feature type="transmembrane region" description="Helical" evidence="7">
    <location>
        <begin position="513"/>
        <end position="531"/>
    </location>
</feature>
<evidence type="ECO:0000313" key="9">
    <source>
        <dbReference type="EMBL" id="GGM77199.1"/>
    </source>
</evidence>
<evidence type="ECO:0000256" key="7">
    <source>
        <dbReference type="SAM" id="Phobius"/>
    </source>
</evidence>
<keyword evidence="4 7" id="KW-0812">Transmembrane</keyword>
<dbReference type="PANTHER" id="PTHR33406:SF6">
    <property type="entry name" value="MEMBRANE PROTEIN YDGH-RELATED"/>
    <property type="match status" value="1"/>
</dbReference>
<feature type="transmembrane region" description="Helical" evidence="7">
    <location>
        <begin position="429"/>
        <end position="446"/>
    </location>
</feature>
<evidence type="ECO:0000256" key="5">
    <source>
        <dbReference type="ARBA" id="ARBA00022989"/>
    </source>
</evidence>
<dbReference type="AlphaFoldDB" id="A0AA37BS55"/>
<dbReference type="SUPFAM" id="SSF82866">
    <property type="entry name" value="Multidrug efflux transporter AcrB transmembrane domain"/>
    <property type="match status" value="2"/>
</dbReference>
<dbReference type="InterPro" id="IPR050545">
    <property type="entry name" value="Mycobact_MmpL"/>
</dbReference>
<keyword evidence="5 7" id="KW-1133">Transmembrane helix</keyword>
<dbReference type="Pfam" id="PF03176">
    <property type="entry name" value="MMPL"/>
    <property type="match status" value="2"/>
</dbReference>
<dbReference type="PROSITE" id="PS50156">
    <property type="entry name" value="SSD"/>
    <property type="match status" value="1"/>
</dbReference>
<feature type="transmembrane region" description="Helical" evidence="7">
    <location>
        <begin position="780"/>
        <end position="801"/>
    </location>
</feature>
<evidence type="ECO:0000313" key="10">
    <source>
        <dbReference type="Proteomes" id="UP000632195"/>
    </source>
</evidence>
<dbReference type="EMBL" id="BMNY01000002">
    <property type="protein sequence ID" value="GGM77199.1"/>
    <property type="molecule type" value="Genomic_DNA"/>
</dbReference>
<proteinExistence type="inferred from homology"/>
<dbReference type="GO" id="GO:0005886">
    <property type="term" value="C:plasma membrane"/>
    <property type="evidence" value="ECO:0007669"/>
    <property type="project" value="UniProtKB-SubCell"/>
</dbReference>
<keyword evidence="3" id="KW-1003">Cell membrane</keyword>
<accession>A0AA37BS55</accession>
<dbReference type="Proteomes" id="UP000632195">
    <property type="component" value="Unassembled WGS sequence"/>
</dbReference>
<feature type="transmembrane region" description="Helical" evidence="7">
    <location>
        <begin position="380"/>
        <end position="401"/>
    </location>
</feature>
<feature type="transmembrane region" description="Helical" evidence="7">
    <location>
        <begin position="700"/>
        <end position="719"/>
    </location>
</feature>
<comment type="similarity">
    <text evidence="2">Belongs to the resistance-nodulation-cell division (RND) (TC 2.A.6) family. MmpL subfamily.</text>
</comment>
<keyword evidence="10" id="KW-1185">Reference proteome</keyword>
<evidence type="ECO:0000256" key="4">
    <source>
        <dbReference type="ARBA" id="ARBA00022692"/>
    </source>
</evidence>
<feature type="transmembrane region" description="Helical" evidence="7">
    <location>
        <begin position="731"/>
        <end position="753"/>
    </location>
</feature>
<dbReference type="PANTHER" id="PTHR33406">
    <property type="entry name" value="MEMBRANE PROTEIN MJ1562-RELATED"/>
    <property type="match status" value="1"/>
</dbReference>
<evidence type="ECO:0000256" key="6">
    <source>
        <dbReference type="ARBA" id="ARBA00023136"/>
    </source>
</evidence>
<dbReference type="InterPro" id="IPR004869">
    <property type="entry name" value="MMPL_dom"/>
</dbReference>
<comment type="caution">
    <text evidence="9">The sequence shown here is derived from an EMBL/GenBank/DDBJ whole genome shotgun (WGS) entry which is preliminary data.</text>
</comment>
<evidence type="ECO:0000256" key="3">
    <source>
        <dbReference type="ARBA" id="ARBA00022475"/>
    </source>
</evidence>
<comment type="subcellular location">
    <subcellularLocation>
        <location evidence="1">Cell membrane</location>
        <topology evidence="1">Multi-pass membrane protein</topology>
    </subcellularLocation>
</comment>
<dbReference type="InterPro" id="IPR000731">
    <property type="entry name" value="SSD"/>
</dbReference>
<reference evidence="9" key="1">
    <citation type="journal article" date="2014" name="Int. J. Syst. Evol. Microbiol.">
        <title>Complete genome sequence of Corynebacterium casei LMG S-19264T (=DSM 44701T), isolated from a smear-ripened cheese.</title>
        <authorList>
            <consortium name="US DOE Joint Genome Institute (JGI-PGF)"/>
            <person name="Walter F."/>
            <person name="Albersmeier A."/>
            <person name="Kalinowski J."/>
            <person name="Ruckert C."/>
        </authorList>
    </citation>
    <scope>NUCLEOTIDE SEQUENCE</scope>
    <source>
        <strain evidence="9">JCM 13583</strain>
    </source>
</reference>
<evidence type="ECO:0000256" key="1">
    <source>
        <dbReference type="ARBA" id="ARBA00004651"/>
    </source>
</evidence>
<name>A0AA37BS55_9ARCH</name>
<feature type="domain" description="SSD" evidence="8">
    <location>
        <begin position="701"/>
        <end position="830"/>
    </location>
</feature>